<dbReference type="EMBL" id="JBHUDI010000013">
    <property type="protein sequence ID" value="MFD1565862.1"/>
    <property type="molecule type" value="Genomic_DNA"/>
</dbReference>
<organism evidence="3 4">
    <name type="scientific">Haloarchaeobius amylolyticus</name>
    <dbReference type="NCBI Taxonomy" id="1198296"/>
    <lineage>
        <taxon>Archaea</taxon>
        <taxon>Methanobacteriati</taxon>
        <taxon>Methanobacteriota</taxon>
        <taxon>Stenosarchaea group</taxon>
        <taxon>Halobacteria</taxon>
        <taxon>Halobacteriales</taxon>
        <taxon>Halorubellaceae</taxon>
        <taxon>Haloarchaeobius</taxon>
    </lineage>
</organism>
<dbReference type="PANTHER" id="PTHR46268:SF6">
    <property type="entry name" value="UNIVERSAL STRESS PROTEIN UP12"/>
    <property type="match status" value="1"/>
</dbReference>
<dbReference type="Gene3D" id="3.40.50.620">
    <property type="entry name" value="HUPs"/>
    <property type="match status" value="1"/>
</dbReference>
<dbReference type="SUPFAM" id="SSF52402">
    <property type="entry name" value="Adenine nucleotide alpha hydrolases-like"/>
    <property type="match status" value="1"/>
</dbReference>
<dbReference type="InterPro" id="IPR006015">
    <property type="entry name" value="Universal_stress_UspA"/>
</dbReference>
<evidence type="ECO:0000259" key="2">
    <source>
        <dbReference type="Pfam" id="PF00582"/>
    </source>
</evidence>
<accession>A0ABD6BMU8</accession>
<dbReference type="PRINTS" id="PR01438">
    <property type="entry name" value="UNVRSLSTRESS"/>
</dbReference>
<dbReference type="PANTHER" id="PTHR46268">
    <property type="entry name" value="STRESS RESPONSE PROTEIN NHAX"/>
    <property type="match status" value="1"/>
</dbReference>
<dbReference type="AlphaFoldDB" id="A0ABD6BMU8"/>
<dbReference type="Proteomes" id="UP001597076">
    <property type="component" value="Unassembled WGS sequence"/>
</dbReference>
<evidence type="ECO:0000313" key="3">
    <source>
        <dbReference type="EMBL" id="MFD1565862.1"/>
    </source>
</evidence>
<dbReference type="Pfam" id="PF00582">
    <property type="entry name" value="Usp"/>
    <property type="match status" value="1"/>
</dbReference>
<evidence type="ECO:0000256" key="1">
    <source>
        <dbReference type="ARBA" id="ARBA00008791"/>
    </source>
</evidence>
<sequence length="147" mass="15980">MGPILLATDGSEYARQAAKRAIELATDRGVALHVICVVDQRRFDDTALSSAELATIYAADHAAICVEEIVEMAATEDIRVVGDTRHGSPHDVILEYADEVDAEIIVVGEHGNHTEHFSGVRRKLLEESDREVRIVEGTGGKIMEESG</sequence>
<proteinExistence type="inferred from homology"/>
<gene>
    <name evidence="3" type="ORF">ACFR99_20280</name>
</gene>
<name>A0ABD6BMU8_9EURY</name>
<comment type="similarity">
    <text evidence="1">Belongs to the universal stress protein A family.</text>
</comment>
<dbReference type="InterPro" id="IPR006016">
    <property type="entry name" value="UspA"/>
</dbReference>
<comment type="caution">
    <text evidence="3">The sequence shown here is derived from an EMBL/GenBank/DDBJ whole genome shotgun (WGS) entry which is preliminary data.</text>
</comment>
<dbReference type="RefSeq" id="WP_390291585.1">
    <property type="nucleotide sequence ID" value="NZ_JBHUDI010000013.1"/>
</dbReference>
<dbReference type="CDD" id="cd00293">
    <property type="entry name" value="USP-like"/>
    <property type="match status" value="1"/>
</dbReference>
<feature type="domain" description="UspA" evidence="2">
    <location>
        <begin position="3"/>
        <end position="130"/>
    </location>
</feature>
<keyword evidence="4" id="KW-1185">Reference proteome</keyword>
<reference evidence="3 4" key="1">
    <citation type="journal article" date="2019" name="Int. J. Syst. Evol. Microbiol.">
        <title>The Global Catalogue of Microorganisms (GCM) 10K type strain sequencing project: providing services to taxonomists for standard genome sequencing and annotation.</title>
        <authorList>
            <consortium name="The Broad Institute Genomics Platform"/>
            <consortium name="The Broad Institute Genome Sequencing Center for Infectious Disease"/>
            <person name="Wu L."/>
            <person name="Ma J."/>
        </authorList>
    </citation>
    <scope>NUCLEOTIDE SEQUENCE [LARGE SCALE GENOMIC DNA]</scope>
    <source>
        <strain evidence="3 4">CGMCC 1.12230</strain>
    </source>
</reference>
<evidence type="ECO:0000313" key="4">
    <source>
        <dbReference type="Proteomes" id="UP001597076"/>
    </source>
</evidence>
<dbReference type="InterPro" id="IPR014729">
    <property type="entry name" value="Rossmann-like_a/b/a_fold"/>
</dbReference>
<protein>
    <submittedName>
        <fullName evidence="3">Universal stress protein</fullName>
    </submittedName>
</protein>